<keyword evidence="2" id="KW-1185">Reference proteome</keyword>
<accession>A0AAV7FFP0</accession>
<name>A0AAV7FFP0_ARIFI</name>
<dbReference type="AlphaFoldDB" id="A0AAV7FFP0"/>
<gene>
    <name evidence="1" type="ORF">H6P81_003473</name>
</gene>
<evidence type="ECO:0000313" key="1">
    <source>
        <dbReference type="EMBL" id="KAG9458965.1"/>
    </source>
</evidence>
<proteinExistence type="predicted"/>
<dbReference type="EMBL" id="JAINDJ010000002">
    <property type="protein sequence ID" value="KAG9458965.1"/>
    <property type="molecule type" value="Genomic_DNA"/>
</dbReference>
<reference evidence="1 2" key="1">
    <citation type="submission" date="2021-07" db="EMBL/GenBank/DDBJ databases">
        <title>The Aristolochia fimbriata genome: insights into angiosperm evolution, floral development and chemical biosynthesis.</title>
        <authorList>
            <person name="Jiao Y."/>
        </authorList>
    </citation>
    <scope>NUCLEOTIDE SEQUENCE [LARGE SCALE GENOMIC DNA]</scope>
    <source>
        <strain evidence="1">IBCAS-2021</strain>
        <tissue evidence="1">Leaf</tissue>
    </source>
</reference>
<organism evidence="1 2">
    <name type="scientific">Aristolochia fimbriata</name>
    <name type="common">White veined hardy Dutchman's pipe vine</name>
    <dbReference type="NCBI Taxonomy" id="158543"/>
    <lineage>
        <taxon>Eukaryota</taxon>
        <taxon>Viridiplantae</taxon>
        <taxon>Streptophyta</taxon>
        <taxon>Embryophyta</taxon>
        <taxon>Tracheophyta</taxon>
        <taxon>Spermatophyta</taxon>
        <taxon>Magnoliopsida</taxon>
        <taxon>Magnoliidae</taxon>
        <taxon>Piperales</taxon>
        <taxon>Aristolochiaceae</taxon>
        <taxon>Aristolochia</taxon>
    </lineage>
</organism>
<sequence length="154" mass="17169">MASFSDFSPFLSLLLPRIALPRALQLLEKKQELKSYFFLAHSSPVNLLAFGISSTITQRTNLIKLSEVQHRAAMRHIIEVQSEAQGVNRITDEICLTGSSQNCGIFAIPSLCFVYGTPHSLRLTGHKELSVFGAYPLFKLFTQIIAYTTVPLHC</sequence>
<evidence type="ECO:0000313" key="2">
    <source>
        <dbReference type="Proteomes" id="UP000825729"/>
    </source>
</evidence>
<dbReference type="Proteomes" id="UP000825729">
    <property type="component" value="Unassembled WGS sequence"/>
</dbReference>
<protein>
    <submittedName>
        <fullName evidence="1">Uncharacterized protein</fullName>
    </submittedName>
</protein>
<comment type="caution">
    <text evidence="1">The sequence shown here is derived from an EMBL/GenBank/DDBJ whole genome shotgun (WGS) entry which is preliminary data.</text>
</comment>